<dbReference type="SUPFAM" id="SSF51621">
    <property type="entry name" value="Phosphoenolpyruvate/pyruvate domain"/>
    <property type="match status" value="1"/>
</dbReference>
<dbReference type="EMBL" id="RQHV01000036">
    <property type="protein sequence ID" value="TGN11863.1"/>
    <property type="molecule type" value="Genomic_DNA"/>
</dbReference>
<gene>
    <name evidence="11" type="ORF">EHS11_04960</name>
</gene>
<evidence type="ECO:0000256" key="4">
    <source>
        <dbReference type="ARBA" id="ARBA00022723"/>
    </source>
</evidence>
<dbReference type="SUPFAM" id="SSF117457">
    <property type="entry name" value="FumA C-terminal domain-like"/>
    <property type="match status" value="1"/>
</dbReference>
<dbReference type="InterPro" id="IPR015813">
    <property type="entry name" value="Pyrv/PenolPyrv_kinase-like_dom"/>
</dbReference>
<evidence type="ECO:0000313" key="11">
    <source>
        <dbReference type="EMBL" id="TGN11863.1"/>
    </source>
</evidence>
<name>A0A4R9LS92_9LEPT</name>
<evidence type="ECO:0000256" key="2">
    <source>
        <dbReference type="ARBA" id="ARBA00008876"/>
    </source>
</evidence>
<evidence type="ECO:0000259" key="10">
    <source>
        <dbReference type="Pfam" id="PF05683"/>
    </source>
</evidence>
<feature type="domain" description="Fe-S hydro-lyase tartrate dehydratase beta-type catalytic" evidence="10">
    <location>
        <begin position="296"/>
        <end position="493"/>
    </location>
</feature>
<dbReference type="Pfam" id="PF05683">
    <property type="entry name" value="Fumerase_C"/>
    <property type="match status" value="1"/>
</dbReference>
<dbReference type="PANTHER" id="PTHR43351">
    <property type="entry name" value="L(+)-TARTRATE DEHYDRATASE SUBUNIT BETA"/>
    <property type="match status" value="1"/>
</dbReference>
<evidence type="ECO:0000313" key="12">
    <source>
        <dbReference type="Proteomes" id="UP000298264"/>
    </source>
</evidence>
<dbReference type="NCBIfam" id="TIGR00723">
    <property type="entry name" value="ttdB_fumA_fumB"/>
    <property type="match status" value="1"/>
</dbReference>
<dbReference type="Gene3D" id="3.20.20.60">
    <property type="entry name" value="Phosphoenolpyruvate-binding domains"/>
    <property type="match status" value="1"/>
</dbReference>
<dbReference type="InterPro" id="IPR004646">
    <property type="entry name" value="Fe-S_hydro-lyase_TtdA-typ_cat"/>
</dbReference>
<keyword evidence="5" id="KW-0408">Iron</keyword>
<evidence type="ECO:0000256" key="7">
    <source>
        <dbReference type="ARBA" id="ARBA00023239"/>
    </source>
</evidence>
<keyword evidence="3" id="KW-0004">4Fe-4S</keyword>
<evidence type="ECO:0000259" key="8">
    <source>
        <dbReference type="Pfam" id="PF03328"/>
    </source>
</evidence>
<feature type="domain" description="HpcH/HpaI aldolase/citrate lyase" evidence="8">
    <location>
        <begin position="531"/>
        <end position="743"/>
    </location>
</feature>
<sequence>MTKIRILPGENISESIFRALQYISAYHSKDFIDAMFSAWQKEKSPSAKNAISQILKNSRMAAFGNRPLCQDTGIIVVFVKLGSHLIIEGEKNLQELIDIGVRRAYTLPENPLRASVVANPESSRNNTKDNTPAIVHTELVTGNEIHFWVAAKGGGSENKAKLAILNPSDNIVDFVLESIPKMGAGWCPPGVIGIGIGGTAEKAVLMAKRSLMDPINIRELMEKGAENPVEKLRLELHEKINKLGIGAQGLGGLTTVLDVKIETYPTHAASLPVAIIPNCAATRHIHFALNDEKIPEFSPPSLNEWPIVGEEDEFLGTIVDLDHITKEEISGWKSGDRLLLRGKIITGRDAAHKRMTDLLKEGKEIPVDLKGKFIYYVGPVDPKPGTSEVVGPAGPTTATRMDKFTEIILKNTGLLGMIGKAERSKETVQTIKDYGSVYLIAVGGAAYLVSQAIRKSKVIAFEDLGMEAIHEFEVYDMPVFVAVDTHGNSIHESGPNFWKNKIKEEDETLPEGLILAAKQTLWKESLYRPRRTLLFVPGWKERYLEKATQMPVDSLIFDWADSVPPMEKENARKMVIQSFTKHSYGSKEKIIRINRPGSPWFEEDKQSLKSAKPDAVLITGVRIKADVELILDQINEALPGVPLLILIENAKAVLEAESMLGLSEQIIALVTENNSISQSLKLYPNIERQGLTFSLSQIVLAARAHGRAAIDGAFLNFSSSETFELHCRQARNLGFDGKTLIHPNQILYANEAFRPKTTELVRAKQIIESLEKSKGLGEALAVVDGHIIEQLEIEGAKRILALDEMIRKR</sequence>
<dbReference type="InterPro" id="IPR005000">
    <property type="entry name" value="Aldolase/citrate-lyase_domain"/>
</dbReference>
<reference evidence="11" key="1">
    <citation type="journal article" date="2019" name="PLoS Negl. Trop. Dis.">
        <title>Revisiting the worldwide diversity of Leptospira species in the environment.</title>
        <authorList>
            <person name="Vincent A.T."/>
            <person name="Schiettekatte O."/>
            <person name="Bourhy P."/>
            <person name="Veyrier F.J."/>
            <person name="Picardeau M."/>
        </authorList>
    </citation>
    <scope>NUCLEOTIDE SEQUENCE [LARGE SCALE GENOMIC DNA]</scope>
    <source>
        <strain evidence="11">201400974</strain>
    </source>
</reference>
<keyword evidence="7" id="KW-0456">Lyase</keyword>
<dbReference type="Pfam" id="PF05681">
    <property type="entry name" value="Fumerase"/>
    <property type="match status" value="1"/>
</dbReference>
<proteinExistence type="inferred from homology"/>
<evidence type="ECO:0000256" key="5">
    <source>
        <dbReference type="ARBA" id="ARBA00023004"/>
    </source>
</evidence>
<dbReference type="OrthoDB" id="9798978at2"/>
<keyword evidence="4" id="KW-0479">Metal-binding</keyword>
<dbReference type="Proteomes" id="UP000298264">
    <property type="component" value="Unassembled WGS sequence"/>
</dbReference>
<keyword evidence="12" id="KW-1185">Reference proteome</keyword>
<evidence type="ECO:0000259" key="9">
    <source>
        <dbReference type="Pfam" id="PF05681"/>
    </source>
</evidence>
<dbReference type="InterPro" id="IPR004647">
    <property type="entry name" value="Fe-S_hydro-lyase_TtdB-typ_cat"/>
</dbReference>
<keyword evidence="6" id="KW-0411">Iron-sulfur</keyword>
<dbReference type="AlphaFoldDB" id="A0A4R9LS92"/>
<dbReference type="InterPro" id="IPR040442">
    <property type="entry name" value="Pyrv_kinase-like_dom_sf"/>
</dbReference>
<evidence type="ECO:0008006" key="13">
    <source>
        <dbReference type="Google" id="ProtNLM"/>
    </source>
</evidence>
<dbReference type="InterPro" id="IPR036660">
    <property type="entry name" value="Fe-S_hydroAse_TtdB_cat_sf"/>
</dbReference>
<organism evidence="11 12">
    <name type="scientific">Leptospira ilyithenensis</name>
    <dbReference type="NCBI Taxonomy" id="2484901"/>
    <lineage>
        <taxon>Bacteria</taxon>
        <taxon>Pseudomonadati</taxon>
        <taxon>Spirochaetota</taxon>
        <taxon>Spirochaetia</taxon>
        <taxon>Leptospirales</taxon>
        <taxon>Leptospiraceae</taxon>
        <taxon>Leptospira</taxon>
    </lineage>
</organism>
<evidence type="ECO:0000256" key="3">
    <source>
        <dbReference type="ARBA" id="ARBA00022485"/>
    </source>
</evidence>
<dbReference type="Pfam" id="PF03328">
    <property type="entry name" value="HpcH_HpaI"/>
    <property type="match status" value="1"/>
</dbReference>
<dbReference type="NCBIfam" id="TIGR00722">
    <property type="entry name" value="ttdA_fumA_fumB"/>
    <property type="match status" value="1"/>
</dbReference>
<dbReference type="Gene3D" id="3.20.130.10">
    <property type="entry name" value="Fe-S hydro-lyase, tartrate dehydratase beta-type, catalytic domain"/>
    <property type="match status" value="1"/>
</dbReference>
<dbReference type="GO" id="GO:0046872">
    <property type="term" value="F:metal ion binding"/>
    <property type="evidence" value="ECO:0007669"/>
    <property type="project" value="UniProtKB-KW"/>
</dbReference>
<dbReference type="GO" id="GO:0051539">
    <property type="term" value="F:4 iron, 4 sulfur cluster binding"/>
    <property type="evidence" value="ECO:0007669"/>
    <property type="project" value="UniProtKB-KW"/>
</dbReference>
<comment type="similarity">
    <text evidence="2">Belongs to the class-I fumarase family.</text>
</comment>
<accession>A0A4R9LS92</accession>
<protein>
    <recommendedName>
        <fullName evidence="13">Fumarate hydratase class I</fullName>
    </recommendedName>
</protein>
<dbReference type="GO" id="GO:0004333">
    <property type="term" value="F:fumarate hydratase activity"/>
    <property type="evidence" value="ECO:0007669"/>
    <property type="project" value="UniProtKB-EC"/>
</dbReference>
<comment type="caution">
    <text evidence="11">The sequence shown here is derived from an EMBL/GenBank/DDBJ whole genome shotgun (WGS) entry which is preliminary data.</text>
</comment>
<dbReference type="PANTHER" id="PTHR43351:SF2">
    <property type="entry name" value="L(+)-TARTRATE DEHYDRATASE SUBUNIT BETA-RELATED"/>
    <property type="match status" value="1"/>
</dbReference>
<evidence type="ECO:0000256" key="1">
    <source>
        <dbReference type="ARBA" id="ARBA00000929"/>
    </source>
</evidence>
<dbReference type="RefSeq" id="WP_135763312.1">
    <property type="nucleotide sequence ID" value="NZ_RQHV01000036.1"/>
</dbReference>
<feature type="domain" description="Fe-S hydro-lyase tartrate dehydratase alpha-type catalytic" evidence="9">
    <location>
        <begin position="15"/>
        <end position="287"/>
    </location>
</feature>
<evidence type="ECO:0000256" key="6">
    <source>
        <dbReference type="ARBA" id="ARBA00023014"/>
    </source>
</evidence>
<comment type="catalytic activity">
    <reaction evidence="1">
        <text>(S)-malate = fumarate + H2O</text>
        <dbReference type="Rhea" id="RHEA:12460"/>
        <dbReference type="ChEBI" id="CHEBI:15377"/>
        <dbReference type="ChEBI" id="CHEBI:15589"/>
        <dbReference type="ChEBI" id="CHEBI:29806"/>
        <dbReference type="EC" id="4.2.1.2"/>
    </reaction>
</comment>